<keyword evidence="6" id="KW-0645">Protease</keyword>
<protein>
    <recommendedName>
        <fullName evidence="4 6">Signal peptidase I</fullName>
        <ecNumber evidence="4 6">3.4.21.89</ecNumber>
    </recommendedName>
</protein>
<evidence type="ECO:0000313" key="8">
    <source>
        <dbReference type="EMBL" id="BDR56528.1"/>
    </source>
</evidence>
<dbReference type="PANTHER" id="PTHR43390">
    <property type="entry name" value="SIGNAL PEPTIDASE I"/>
    <property type="match status" value="1"/>
</dbReference>
<dbReference type="InterPro" id="IPR019757">
    <property type="entry name" value="Pept_S26A_signal_pept_1_Lys-AS"/>
</dbReference>
<evidence type="ECO:0000256" key="3">
    <source>
        <dbReference type="ARBA" id="ARBA00009370"/>
    </source>
</evidence>
<evidence type="ECO:0000256" key="6">
    <source>
        <dbReference type="RuleBase" id="RU362042"/>
    </source>
</evidence>
<feature type="domain" description="Peptidase S26" evidence="7">
    <location>
        <begin position="1"/>
        <end position="137"/>
    </location>
</feature>
<evidence type="ECO:0000313" key="9">
    <source>
        <dbReference type="Proteomes" id="UP001321804"/>
    </source>
</evidence>
<evidence type="ECO:0000256" key="5">
    <source>
        <dbReference type="ARBA" id="ARBA00022801"/>
    </source>
</evidence>
<organism evidence="8 9">
    <name type="scientific">Xylocopilactobacillus apis</name>
    <dbReference type="NCBI Taxonomy" id="2932183"/>
    <lineage>
        <taxon>Bacteria</taxon>
        <taxon>Bacillati</taxon>
        <taxon>Bacillota</taxon>
        <taxon>Bacilli</taxon>
        <taxon>Lactobacillales</taxon>
        <taxon>Lactobacillaceae</taxon>
        <taxon>Xylocopilactobacillus</taxon>
    </lineage>
</organism>
<dbReference type="SUPFAM" id="SSF51306">
    <property type="entry name" value="LexA/Signal peptidase"/>
    <property type="match status" value="1"/>
</dbReference>
<dbReference type="Proteomes" id="UP001321804">
    <property type="component" value="Chromosome"/>
</dbReference>
<evidence type="ECO:0000256" key="2">
    <source>
        <dbReference type="ARBA" id="ARBA00004401"/>
    </source>
</evidence>
<dbReference type="InterPro" id="IPR036286">
    <property type="entry name" value="LexA/Signal_pep-like_sf"/>
</dbReference>
<dbReference type="EMBL" id="AP026801">
    <property type="protein sequence ID" value="BDR56528.1"/>
    <property type="molecule type" value="Genomic_DNA"/>
</dbReference>
<dbReference type="GO" id="GO:0005886">
    <property type="term" value="C:plasma membrane"/>
    <property type="evidence" value="ECO:0007669"/>
    <property type="project" value="UniProtKB-SubCell"/>
</dbReference>
<dbReference type="Pfam" id="PF10502">
    <property type="entry name" value="Peptidase_S26"/>
    <property type="match status" value="1"/>
</dbReference>
<dbReference type="CDD" id="cd06530">
    <property type="entry name" value="S26_SPase_I"/>
    <property type="match status" value="1"/>
</dbReference>
<gene>
    <name evidence="8" type="ORF">KIMC2_10900</name>
</gene>
<dbReference type="GO" id="GO:0009003">
    <property type="term" value="F:signal peptidase activity"/>
    <property type="evidence" value="ECO:0007669"/>
    <property type="project" value="UniProtKB-EC"/>
</dbReference>
<evidence type="ECO:0000256" key="1">
    <source>
        <dbReference type="ARBA" id="ARBA00000677"/>
    </source>
</evidence>
<dbReference type="InterPro" id="IPR019533">
    <property type="entry name" value="Peptidase_S26"/>
</dbReference>
<dbReference type="Gene3D" id="2.10.109.10">
    <property type="entry name" value="Umud Fragment, subunit A"/>
    <property type="match status" value="1"/>
</dbReference>
<name>A0AAU9DNK5_9LACO</name>
<dbReference type="EC" id="3.4.21.89" evidence="4 6"/>
<dbReference type="PRINTS" id="PR00727">
    <property type="entry name" value="LEADERPTASE"/>
</dbReference>
<dbReference type="PROSITE" id="PS00761">
    <property type="entry name" value="SPASE_I_3"/>
    <property type="match status" value="1"/>
</dbReference>
<dbReference type="NCBIfam" id="TIGR02227">
    <property type="entry name" value="sigpep_I_bact"/>
    <property type="match status" value="1"/>
</dbReference>
<dbReference type="GO" id="GO:0004252">
    <property type="term" value="F:serine-type endopeptidase activity"/>
    <property type="evidence" value="ECO:0007669"/>
    <property type="project" value="InterPro"/>
</dbReference>
<evidence type="ECO:0000256" key="4">
    <source>
        <dbReference type="ARBA" id="ARBA00013208"/>
    </source>
</evidence>
<proteinExistence type="inferred from homology"/>
<reference evidence="8 9" key="1">
    <citation type="journal article" date="2023" name="Microbiol. Spectr.">
        <title>Symbiosis of Carpenter Bees with Uncharacterized Lactic Acid Bacteria Showing NAD Auxotrophy.</title>
        <authorList>
            <person name="Kawasaki S."/>
            <person name="Ozawa K."/>
            <person name="Mori T."/>
            <person name="Yamamoto A."/>
            <person name="Ito M."/>
            <person name="Ohkuma M."/>
            <person name="Sakamoto M."/>
            <person name="Matsutani M."/>
        </authorList>
    </citation>
    <scope>NUCLEOTIDE SEQUENCE [LARGE SCALE GENOMIC DNA]</scope>
    <source>
        <strain evidence="8 9">KimC2</strain>
    </source>
</reference>
<accession>A0AAU9DNK5</accession>
<dbReference type="AlphaFoldDB" id="A0AAU9DNK5"/>
<dbReference type="PANTHER" id="PTHR43390:SF1">
    <property type="entry name" value="CHLOROPLAST PROCESSING PEPTIDASE"/>
    <property type="match status" value="1"/>
</dbReference>
<sequence>MRPTFENKDQNILRKFGKIKRFDIIVFNPPKGYAGINPKDHFIKRVIGLPGDKITFKDNKLYINGKKYSETFLKDIDDSKDVTVDFKMEDLPATNHTKKVPADSYFVMGDNRAHSSDSRYFGFVKSNRIDGIVFFRFSPISKFRFF</sequence>
<comment type="catalytic activity">
    <reaction evidence="1 6">
        <text>Cleavage of hydrophobic, N-terminal signal or leader sequences from secreted and periplasmic proteins.</text>
        <dbReference type="EC" id="3.4.21.89"/>
    </reaction>
</comment>
<dbReference type="GO" id="GO:0006465">
    <property type="term" value="P:signal peptide processing"/>
    <property type="evidence" value="ECO:0007669"/>
    <property type="project" value="InterPro"/>
</dbReference>
<dbReference type="KEGG" id="xak:KIMC2_10900"/>
<evidence type="ECO:0000259" key="7">
    <source>
        <dbReference type="Pfam" id="PF10502"/>
    </source>
</evidence>
<comment type="similarity">
    <text evidence="3 6">Belongs to the peptidase S26 family.</text>
</comment>
<dbReference type="InterPro" id="IPR000223">
    <property type="entry name" value="Pept_S26A_signal_pept_1"/>
</dbReference>
<comment type="subcellular location">
    <subcellularLocation>
        <location evidence="2">Cell membrane</location>
        <topology evidence="2">Single-pass type II membrane protein</topology>
    </subcellularLocation>
    <subcellularLocation>
        <location evidence="6">Membrane</location>
        <topology evidence="6">Single-pass type II membrane protein</topology>
    </subcellularLocation>
</comment>
<keyword evidence="5 6" id="KW-0378">Hydrolase</keyword>
<dbReference type="PROSITE" id="PS00760">
    <property type="entry name" value="SPASE_I_2"/>
    <property type="match status" value="1"/>
</dbReference>
<dbReference type="InterPro" id="IPR019758">
    <property type="entry name" value="Pept_S26A_signal_pept_1_CS"/>
</dbReference>
<keyword evidence="9" id="KW-1185">Reference proteome</keyword>